<dbReference type="KEGG" id="acad:UA74_17925"/>
<name>A0AAC9LD15_9PSEU</name>
<keyword evidence="2" id="KW-1185">Reference proteome</keyword>
<organism evidence="1 2">
    <name type="scientific">Actinoalloteichus fjordicus</name>
    <dbReference type="NCBI Taxonomy" id="1612552"/>
    <lineage>
        <taxon>Bacteria</taxon>
        <taxon>Bacillati</taxon>
        <taxon>Actinomycetota</taxon>
        <taxon>Actinomycetes</taxon>
        <taxon>Pseudonocardiales</taxon>
        <taxon>Pseudonocardiaceae</taxon>
        <taxon>Actinoalloteichus</taxon>
    </lineage>
</organism>
<reference evidence="2" key="1">
    <citation type="submission" date="2016-06" db="EMBL/GenBank/DDBJ databases">
        <title>Complete genome sequence of Actinoalloteichus fjordicus DSM 46855 (=ADI127-17), type strain of the new species Actinoalloteichus fjordicus.</title>
        <authorList>
            <person name="Ruckert C."/>
            <person name="Nouioui I."/>
            <person name="Willmese J."/>
            <person name="van Wezel G."/>
            <person name="Klenk H.-P."/>
            <person name="Kalinowski J."/>
            <person name="Zotchev S.B."/>
        </authorList>
    </citation>
    <scope>NUCLEOTIDE SEQUENCE [LARGE SCALE GENOMIC DNA]</scope>
    <source>
        <strain evidence="2">ADI127-7</strain>
    </source>
</reference>
<sequence>MTGLIFLIVTSARSVWAEYCGSDPRRGRSEVRPMTGLVTASRVRCRSQTRNRVTTPRNTR</sequence>
<accession>A0AAC9LD15</accession>
<protein>
    <submittedName>
        <fullName evidence="1">Uncharacterized protein</fullName>
    </submittedName>
</protein>
<dbReference type="EMBL" id="CP016076">
    <property type="protein sequence ID" value="APU15613.1"/>
    <property type="molecule type" value="Genomic_DNA"/>
</dbReference>
<proteinExistence type="predicted"/>
<dbReference type="Proteomes" id="UP000185511">
    <property type="component" value="Chromosome"/>
</dbReference>
<dbReference type="AlphaFoldDB" id="A0AAC9LD15"/>
<evidence type="ECO:0000313" key="2">
    <source>
        <dbReference type="Proteomes" id="UP000185511"/>
    </source>
</evidence>
<gene>
    <name evidence="1" type="ORF">UA74_17925</name>
</gene>
<dbReference type="RefSeq" id="WP_075741307.1">
    <property type="nucleotide sequence ID" value="NZ_CP016076.1"/>
</dbReference>
<evidence type="ECO:0000313" key="1">
    <source>
        <dbReference type="EMBL" id="APU15613.1"/>
    </source>
</evidence>